<dbReference type="EMBL" id="JACAZH010000002">
    <property type="protein sequence ID" value="KAF7374931.1"/>
    <property type="molecule type" value="Genomic_DNA"/>
</dbReference>
<evidence type="ECO:0000256" key="2">
    <source>
        <dbReference type="ARBA" id="ARBA00022676"/>
    </source>
</evidence>
<dbReference type="Proteomes" id="UP000623467">
    <property type="component" value="Unassembled WGS sequence"/>
</dbReference>
<evidence type="ECO:0000256" key="1">
    <source>
        <dbReference type="ARBA" id="ARBA00004167"/>
    </source>
</evidence>
<dbReference type="PANTHER" id="PTHR20961:SF38">
    <property type="entry name" value="PROTEIN O-LINKED-MANNOSE BETA-1,4-N-ACETYLGLUCOSAMINYLTRANSFERASE 2"/>
    <property type="match status" value="1"/>
</dbReference>
<dbReference type="InterPro" id="IPR049625">
    <property type="entry name" value="Glyco_transf_61_cat"/>
</dbReference>
<dbReference type="Pfam" id="PF04577">
    <property type="entry name" value="Glyco_transf_61"/>
    <property type="match status" value="1"/>
</dbReference>
<dbReference type="GO" id="GO:0035269">
    <property type="term" value="P:protein O-linked glycosylation via mannose"/>
    <property type="evidence" value="ECO:0007669"/>
    <property type="project" value="TreeGrafter"/>
</dbReference>
<evidence type="ECO:0000259" key="8">
    <source>
        <dbReference type="Pfam" id="PF04577"/>
    </source>
</evidence>
<evidence type="ECO:0000256" key="5">
    <source>
        <dbReference type="ARBA" id="ARBA00022989"/>
    </source>
</evidence>
<organism evidence="9 10">
    <name type="scientific">Mycena sanguinolenta</name>
    <dbReference type="NCBI Taxonomy" id="230812"/>
    <lineage>
        <taxon>Eukaryota</taxon>
        <taxon>Fungi</taxon>
        <taxon>Dikarya</taxon>
        <taxon>Basidiomycota</taxon>
        <taxon>Agaricomycotina</taxon>
        <taxon>Agaricomycetes</taxon>
        <taxon>Agaricomycetidae</taxon>
        <taxon>Agaricales</taxon>
        <taxon>Marasmiineae</taxon>
        <taxon>Mycenaceae</taxon>
        <taxon>Mycena</taxon>
    </lineage>
</organism>
<evidence type="ECO:0000313" key="10">
    <source>
        <dbReference type="Proteomes" id="UP000623467"/>
    </source>
</evidence>
<keyword evidence="10" id="KW-1185">Reference proteome</keyword>
<sequence length="534" mass="59943">MFLRHVSRRDFILVLLGAACFYTFSALSSPRKSSLLNNGLGYNEQTLTAIQTVTTTETKTAFPPVQTHVDLGLAQDFLETSLVAHAPGWTIFRNLYMANGTLLIVTSDPSQFPEPRMMTSTGLPGNLTNDAQRMPTAKEMDFVTPQEAKTRWGGGIDGRHRVSTVEGTTLLFNDPPQFLNHYFHFVAELMFGSWAFLYGAFHDQTAKPPASAEPSFNLPLISNSVPTIDRAIFIHSDVEGWRDAPGFNGYFVRAVFPSMTVEVETDWLDRIKATANTEIRRAWHFPLALLTDRSAAFRGPITGAYTQRTAAEPWMIMAKAKKIDLIGNWWASMRSALVRYAGGEVHEDLSPELQLPETVVITYINRQGTRRHLLEEDNRALIAAMEDLVERKNRIEDGPRWEFNNVHAEQLSLDEQIRFAAKTTIMLGVHGNGLTHLVLAKPNRLSAVVELFIPGGFARDYEWTSRSLGITHYSVWFNESFTHPHEPEWPDYPEGFHGPSIPVDGPFVAKLIEEHVAAREKGVLADNSPVNDQH</sequence>
<comment type="subcellular location">
    <subcellularLocation>
        <location evidence="1">Membrane</location>
        <topology evidence="1">Single-pass membrane protein</topology>
    </subcellularLocation>
</comment>
<evidence type="ECO:0000256" key="7">
    <source>
        <dbReference type="ARBA" id="ARBA00023180"/>
    </source>
</evidence>
<feature type="domain" description="Glycosyltransferase 61 catalytic" evidence="8">
    <location>
        <begin position="348"/>
        <end position="443"/>
    </location>
</feature>
<dbReference type="InterPro" id="IPR007657">
    <property type="entry name" value="Glycosyltransferase_61"/>
</dbReference>
<dbReference type="AlphaFoldDB" id="A0A8H6ZER3"/>
<comment type="caution">
    <text evidence="9">The sequence shown here is derived from an EMBL/GenBank/DDBJ whole genome shotgun (WGS) entry which is preliminary data.</text>
</comment>
<gene>
    <name evidence="9" type="ORF">MSAN_00379200</name>
</gene>
<dbReference type="PANTHER" id="PTHR20961">
    <property type="entry name" value="GLYCOSYLTRANSFERASE"/>
    <property type="match status" value="1"/>
</dbReference>
<dbReference type="GO" id="GO:0016020">
    <property type="term" value="C:membrane"/>
    <property type="evidence" value="ECO:0007669"/>
    <property type="project" value="UniProtKB-SubCell"/>
</dbReference>
<dbReference type="GO" id="GO:0005783">
    <property type="term" value="C:endoplasmic reticulum"/>
    <property type="evidence" value="ECO:0007669"/>
    <property type="project" value="TreeGrafter"/>
</dbReference>
<evidence type="ECO:0000256" key="4">
    <source>
        <dbReference type="ARBA" id="ARBA00022692"/>
    </source>
</evidence>
<name>A0A8H6ZER3_9AGAR</name>
<reference evidence="9" key="1">
    <citation type="submission" date="2020-05" db="EMBL/GenBank/DDBJ databases">
        <title>Mycena genomes resolve the evolution of fungal bioluminescence.</title>
        <authorList>
            <person name="Tsai I.J."/>
        </authorList>
    </citation>
    <scope>NUCLEOTIDE SEQUENCE</scope>
    <source>
        <strain evidence="9">160909Yilan</strain>
    </source>
</reference>
<keyword evidence="5" id="KW-1133">Transmembrane helix</keyword>
<keyword evidence="2" id="KW-0328">Glycosyltransferase</keyword>
<proteinExistence type="predicted"/>
<dbReference type="OrthoDB" id="529273at2759"/>
<evidence type="ECO:0000256" key="3">
    <source>
        <dbReference type="ARBA" id="ARBA00022679"/>
    </source>
</evidence>
<keyword evidence="6" id="KW-0472">Membrane</keyword>
<accession>A0A8H6ZER3</accession>
<evidence type="ECO:0000313" key="9">
    <source>
        <dbReference type="EMBL" id="KAF7374931.1"/>
    </source>
</evidence>
<dbReference type="GO" id="GO:0097363">
    <property type="term" value="F:protein O-acetylglucosaminyltransferase activity"/>
    <property type="evidence" value="ECO:0007669"/>
    <property type="project" value="TreeGrafter"/>
</dbReference>
<keyword evidence="7" id="KW-0325">Glycoprotein</keyword>
<keyword evidence="3" id="KW-0808">Transferase</keyword>
<protein>
    <recommendedName>
        <fullName evidence="8">Glycosyltransferase 61 catalytic domain-containing protein</fullName>
    </recommendedName>
</protein>
<keyword evidence="4" id="KW-0812">Transmembrane</keyword>
<evidence type="ECO:0000256" key="6">
    <source>
        <dbReference type="ARBA" id="ARBA00023136"/>
    </source>
</evidence>